<gene>
    <name evidence="2" type="ORF">ACFSAH_12465</name>
</gene>
<dbReference type="InterPro" id="IPR016181">
    <property type="entry name" value="Acyl_CoA_acyltransferase"/>
</dbReference>
<keyword evidence="2" id="KW-0012">Acyltransferase</keyword>
<dbReference type="SUPFAM" id="SSF55729">
    <property type="entry name" value="Acyl-CoA N-acyltransferases (Nat)"/>
    <property type="match status" value="1"/>
</dbReference>
<dbReference type="GO" id="GO:0016746">
    <property type="term" value="F:acyltransferase activity"/>
    <property type="evidence" value="ECO:0007669"/>
    <property type="project" value="UniProtKB-KW"/>
</dbReference>
<organism evidence="2 3">
    <name type="scientific">Pseudopedobacter beijingensis</name>
    <dbReference type="NCBI Taxonomy" id="1207056"/>
    <lineage>
        <taxon>Bacteria</taxon>
        <taxon>Pseudomonadati</taxon>
        <taxon>Bacteroidota</taxon>
        <taxon>Sphingobacteriia</taxon>
        <taxon>Sphingobacteriales</taxon>
        <taxon>Sphingobacteriaceae</taxon>
        <taxon>Pseudopedobacter</taxon>
    </lineage>
</organism>
<accession>A0ABW4IGD7</accession>
<dbReference type="CDD" id="cd04301">
    <property type="entry name" value="NAT_SF"/>
    <property type="match status" value="1"/>
</dbReference>
<proteinExistence type="predicted"/>
<dbReference type="Proteomes" id="UP001597118">
    <property type="component" value="Unassembled WGS sequence"/>
</dbReference>
<feature type="domain" description="N-acetyltransferase" evidence="1">
    <location>
        <begin position="23"/>
        <end position="168"/>
    </location>
</feature>
<keyword evidence="2" id="KW-0808">Transferase</keyword>
<name>A0ABW4IGD7_9SPHI</name>
<dbReference type="EMBL" id="JBHUDG010000019">
    <property type="protein sequence ID" value="MFD1630696.1"/>
    <property type="molecule type" value="Genomic_DNA"/>
</dbReference>
<evidence type="ECO:0000313" key="3">
    <source>
        <dbReference type="Proteomes" id="UP001597118"/>
    </source>
</evidence>
<dbReference type="RefSeq" id="WP_379663074.1">
    <property type="nucleotide sequence ID" value="NZ_JBHUDG010000019.1"/>
</dbReference>
<keyword evidence="3" id="KW-1185">Reference proteome</keyword>
<reference evidence="3" key="1">
    <citation type="journal article" date="2019" name="Int. J. Syst. Evol. Microbiol.">
        <title>The Global Catalogue of Microorganisms (GCM) 10K type strain sequencing project: providing services to taxonomists for standard genome sequencing and annotation.</title>
        <authorList>
            <consortium name="The Broad Institute Genomics Platform"/>
            <consortium name="The Broad Institute Genome Sequencing Center for Infectious Disease"/>
            <person name="Wu L."/>
            <person name="Ma J."/>
        </authorList>
    </citation>
    <scope>NUCLEOTIDE SEQUENCE [LARGE SCALE GENOMIC DNA]</scope>
    <source>
        <strain evidence="3">CCUG 53762</strain>
    </source>
</reference>
<dbReference type="Pfam" id="PF00583">
    <property type="entry name" value="Acetyltransf_1"/>
    <property type="match status" value="1"/>
</dbReference>
<dbReference type="EC" id="2.3.-.-" evidence="2"/>
<dbReference type="InterPro" id="IPR000182">
    <property type="entry name" value="GNAT_dom"/>
</dbReference>
<dbReference type="Gene3D" id="3.40.630.30">
    <property type="match status" value="1"/>
</dbReference>
<evidence type="ECO:0000259" key="1">
    <source>
        <dbReference type="PROSITE" id="PS51186"/>
    </source>
</evidence>
<evidence type="ECO:0000313" key="2">
    <source>
        <dbReference type="EMBL" id="MFD1630696.1"/>
    </source>
</evidence>
<protein>
    <submittedName>
        <fullName evidence="2">GNAT family N-acetyltransferase</fullName>
        <ecNumber evidence="2">2.3.-.-</ecNumber>
    </submittedName>
</protein>
<comment type="caution">
    <text evidence="2">The sequence shown here is derived from an EMBL/GenBank/DDBJ whole genome shotgun (WGS) entry which is preliminary data.</text>
</comment>
<dbReference type="PROSITE" id="PS51186">
    <property type="entry name" value="GNAT"/>
    <property type="match status" value="1"/>
</dbReference>
<sequence length="312" mass="36024">MVPQPISVNQQEIHINGSAYTLCVAYQNQPQLREQLNAMTRTFWGFDFENYYQSGYWDNSCQLYSLFKDDKIVAHTTVSLFTSSWGKTPKTLLQIGTVMTDEAWRNRGLSRFLMEHILKIYSGKTDGILLFANETVYDFYPKFGLVPVQEYQAVIQAVPQKEHEKNLVRPLNFLVSEDLRLFEQAVQTAVPNSVFPLQSQALPFFYCVANPEFGFSNAVYYVETLQCVVVMQEEEGILYIHELFAPQEIELHQLITALTGEKKQEIRLGFTPLNGTVEYQPYEEDDLRLFVSENLHAFFENQPLMVPVLSHT</sequence>